<evidence type="ECO:0000313" key="1">
    <source>
        <dbReference type="EMBL" id="QKE93308.1"/>
    </source>
</evidence>
<keyword evidence="1" id="KW-0614">Plasmid</keyword>
<reference evidence="1 2" key="1">
    <citation type="journal article" date="2014" name="World J. Microbiol. Biotechnol.">
        <title>Biodiversity and physiological characteristics of Antarctic and Arctic lichens-associated bacteria.</title>
        <authorList>
            <person name="Lee Y.M."/>
            <person name="Kim E.H."/>
            <person name="Lee H.K."/>
            <person name="Hong S.G."/>
        </authorList>
    </citation>
    <scope>NUCLEOTIDE SEQUENCE [LARGE SCALE GENOMIC DNA]</scope>
    <source>
        <strain evidence="1 2">PAMC 26569</strain>
        <plasmid evidence="1">unnamed2</plasmid>
    </source>
</reference>
<evidence type="ECO:0000313" key="2">
    <source>
        <dbReference type="Proteomes" id="UP000500767"/>
    </source>
</evidence>
<keyword evidence="2" id="KW-1185">Reference proteome</keyword>
<dbReference type="KEGG" id="lck:HN018_24155"/>
<name>A0A6M8HY78_9PROT</name>
<sequence length="384" mass="43240">MNQDDPAAPTGIKRKQLPTELRAAIWEVHKKRCSYTGDLIAFSDLDIDHVVPITISTGDLARLKREKIIGDDFDLNGLDNLLPTRRFQNGSKSAQVRANSVLIHFLDIAKQHSCAVQERLSVSIDNRRLLTAYLQIKAKADRNSLDVEDVLDIHRQQEGMTRLRHSPELVGGEDITLISADLARTLMVKPFALGGGGIDSVVLQNDAGVETICTNCKEFITAQERGLWARSQFDMNCYGMADRNCGMLSMLEHAKFAPESVLRYPRVTLRNLDRWSSAWVREVWIEFDEVEDGALFNKCKTIADLMAQVTCNVVQQDEWRVAIEPQKGFGLMLSELFRADLDNDGKEEILIFNLMYAPDGTLRVGRIRVAKPDEHGMLQPCVMP</sequence>
<accession>A0A6M8HY78</accession>
<dbReference type="RefSeq" id="WP_171837792.1">
    <property type="nucleotide sequence ID" value="NZ_CP053710.1"/>
</dbReference>
<geneLocation type="plasmid" evidence="1 2">
    <name>unnamed2</name>
</geneLocation>
<dbReference type="Proteomes" id="UP000500767">
    <property type="component" value="Plasmid unnamed2"/>
</dbReference>
<protein>
    <submittedName>
        <fullName evidence="1">Uncharacterized protein</fullName>
    </submittedName>
</protein>
<dbReference type="EMBL" id="CP053710">
    <property type="protein sequence ID" value="QKE93308.1"/>
    <property type="molecule type" value="Genomic_DNA"/>
</dbReference>
<organism evidence="1 2">
    <name type="scientific">Lichenicola cladoniae</name>
    <dbReference type="NCBI Taxonomy" id="1484109"/>
    <lineage>
        <taxon>Bacteria</taxon>
        <taxon>Pseudomonadati</taxon>
        <taxon>Pseudomonadota</taxon>
        <taxon>Alphaproteobacteria</taxon>
        <taxon>Acetobacterales</taxon>
        <taxon>Acetobacteraceae</taxon>
        <taxon>Lichenicola</taxon>
    </lineage>
</organism>
<dbReference type="AlphaFoldDB" id="A0A6M8HY78"/>
<gene>
    <name evidence="1" type="ORF">HN018_24155</name>
</gene>
<proteinExistence type="predicted"/>